<dbReference type="SUPFAM" id="SSF48230">
    <property type="entry name" value="Chondroitin AC/alginate lyase"/>
    <property type="match status" value="1"/>
</dbReference>
<feature type="domain" description="Polysaccharide lyase family 8 central" evidence="9">
    <location>
        <begin position="577"/>
        <end position="809"/>
    </location>
</feature>
<dbReference type="GO" id="GO:0005576">
    <property type="term" value="C:extracellular region"/>
    <property type="evidence" value="ECO:0007669"/>
    <property type="project" value="InterPro"/>
</dbReference>
<evidence type="ECO:0000259" key="9">
    <source>
        <dbReference type="Pfam" id="PF02278"/>
    </source>
</evidence>
<sequence length="953" mass="108051">MKDICFIFLFLFSSLSSSYAQLVGFEESVPQTFKVAGKGELKTSSLFYKEGKSSLEWDFQPGSTLDVQVSPLSLNAKKEQQFGITLWIYNEKPQQDSVRFEFLNEAGEVSYWFSYHLQAAGWRACWISFAYMNGNKKDKNIVGYRLVAPQREGRIFLDRLTFPEKKMNLRTTPDQQLPTNNGLSNRDLWHWCLVWKWEKQSYDIPLLSKLTSRQKKDLKTIEQRLTDFLDVKKAPQGQVNAAYKTFEKAAITPSAAGTGFTGMPVVAPDEQDKKKGEMSWNDIETMLAGFAYDACYNQNETSKKNYFTVFDYAIDQGFAFGSGMGTNHHYGYQIRKIYTTAWLMRNEIYKHPHRDVYLSTLRFWAALQETRQPCSPGRDELLDSWHTLLMAKLISAMMFPDANRQEQALNGLSRWLSSSLRYTPGTIGGIKVDGTTFHHGGFYPGYTTGVLATIGQFIAFTNGTDFELTEEARQHIKSAFIAMRNYCNFYEWGIGISGRHPFGGKMGSEDIEAFANIALSGDLSGRGDAFDHGLAADYLRLIRNGDTPNARFFKKEGIQPAQAPQGFFVYNYGSAGIFRRADWMVTLKGYTTDVWGAEIYAKDNRYGRYQSYGSVQIMGKGNPVSRAGSGFVQEGWDWNRLPGTTTIHLPFELLDSPLKGTTMARSEENFSGSSSLGGMNGMFAIKLMERDYDNFTSDFVARKSVFCFDNRMICLGTGITNSNADYPTETTLFQTKFNGKEPKADNDDYWLHDGYDNYYHVVDGTVRSQVADQESRHEKTREKTAGKFSSAWIEHGKAPKDGTYEYMVLIQPSAAELDELQKTPAYEVLQRDQMAHVVYDKKTGITGYATFEAYQPVNDQFIVSIPAETMVMYDKESDNRIRLSVCDPNLNLAEKTYTTKEPSRPISKKIVVKGIWMLPSPQEGIQLEYEGNNTLLNVTCQHGQPVEMLLTNK</sequence>
<name>A0A6N2RC78_9BACE</name>
<dbReference type="InterPro" id="IPR008929">
    <property type="entry name" value="Chondroitin_lyas"/>
</dbReference>
<dbReference type="EMBL" id="CACRSZ010000006">
    <property type="protein sequence ID" value="VYS77909.1"/>
    <property type="molecule type" value="Genomic_DNA"/>
</dbReference>
<dbReference type="RefSeq" id="WP_156729282.1">
    <property type="nucleotide sequence ID" value="NZ_CACRSZ010000006.1"/>
</dbReference>
<feature type="domain" description="Lyase N-terminal" evidence="11">
    <location>
        <begin position="20"/>
        <end position="179"/>
    </location>
</feature>
<organism evidence="13">
    <name type="scientific">Bacteroides faecis</name>
    <dbReference type="NCBI Taxonomy" id="674529"/>
    <lineage>
        <taxon>Bacteria</taxon>
        <taxon>Pseudomonadati</taxon>
        <taxon>Bacteroidota</taxon>
        <taxon>Bacteroidia</taxon>
        <taxon>Bacteroidales</taxon>
        <taxon>Bacteroidaceae</taxon>
        <taxon>Bacteroides</taxon>
    </lineage>
</organism>
<evidence type="ECO:0000259" key="12">
    <source>
        <dbReference type="Pfam" id="PF09093"/>
    </source>
</evidence>
<evidence type="ECO:0000259" key="11">
    <source>
        <dbReference type="Pfam" id="PF09092"/>
    </source>
</evidence>
<dbReference type="Pfam" id="PF02278">
    <property type="entry name" value="Lyase_8"/>
    <property type="match status" value="1"/>
</dbReference>
<gene>
    <name evidence="13" type="primary">chonabc_3</name>
    <name evidence="13" type="ORF">BFLFYP10_05195</name>
</gene>
<comment type="similarity">
    <text evidence="2">Belongs to the polysaccharide lyase 8 family.</text>
</comment>
<dbReference type="InterPro" id="IPR014718">
    <property type="entry name" value="GH-type_carb-bd"/>
</dbReference>
<dbReference type="InterPro" id="IPR003159">
    <property type="entry name" value="Lyase_8_central_dom"/>
</dbReference>
<evidence type="ECO:0000256" key="6">
    <source>
        <dbReference type="PIRSR" id="PIRSR034515-1"/>
    </source>
</evidence>
<comment type="cofactor">
    <cofactor evidence="1">
        <name>Ca(2+)</name>
        <dbReference type="ChEBI" id="CHEBI:29108"/>
    </cofactor>
</comment>
<dbReference type="Gene3D" id="2.60.120.430">
    <property type="entry name" value="Galactose-binding lectin"/>
    <property type="match status" value="1"/>
</dbReference>
<dbReference type="SUPFAM" id="SSF49863">
    <property type="entry name" value="Hyaluronate lyase-like, C-terminal domain"/>
    <property type="match status" value="1"/>
</dbReference>
<keyword evidence="4 7" id="KW-0106">Calcium</keyword>
<feature type="signal peptide" evidence="8">
    <location>
        <begin position="1"/>
        <end position="20"/>
    </location>
</feature>
<dbReference type="PANTHER" id="PTHR37322">
    <property type="match status" value="1"/>
</dbReference>
<dbReference type="Pfam" id="PF09092">
    <property type="entry name" value="Lyase_N"/>
    <property type="match status" value="1"/>
</dbReference>
<dbReference type="Pfam" id="PF09093">
    <property type="entry name" value="Lyase_catalyt"/>
    <property type="match status" value="1"/>
</dbReference>
<protein>
    <submittedName>
        <fullName evidence="13">Chondroitin sulfate ABC exolyase</fullName>
        <ecNumber evidence="13">4.2.2.21</ecNumber>
    </submittedName>
</protein>
<keyword evidence="5 13" id="KW-0456">Lyase</keyword>
<dbReference type="SUPFAM" id="SSF74650">
    <property type="entry name" value="Galactose mutarotase-like"/>
    <property type="match status" value="1"/>
</dbReference>
<feature type="domain" description="Lyase catalytic" evidence="12">
    <location>
        <begin position="204"/>
        <end position="544"/>
    </location>
</feature>
<dbReference type="GO" id="GO:0034000">
    <property type="term" value="F:chondroitin-sulfate-ABC endolyase activity"/>
    <property type="evidence" value="ECO:0007669"/>
    <property type="project" value="InterPro"/>
</dbReference>
<evidence type="ECO:0000256" key="7">
    <source>
        <dbReference type="PIRSR" id="PIRSR034515-3"/>
    </source>
</evidence>
<dbReference type="EC" id="4.2.2.21" evidence="13"/>
<dbReference type="InterPro" id="IPR015176">
    <property type="entry name" value="Lyase_N"/>
</dbReference>
<dbReference type="InterPro" id="IPR011071">
    <property type="entry name" value="Lyase_8-like_C"/>
</dbReference>
<dbReference type="CDD" id="cd01083">
    <property type="entry name" value="GAG_Lyase"/>
    <property type="match status" value="1"/>
</dbReference>
<dbReference type="GO" id="GO:0042597">
    <property type="term" value="C:periplasmic space"/>
    <property type="evidence" value="ECO:0007669"/>
    <property type="project" value="TreeGrafter"/>
</dbReference>
<evidence type="ECO:0000256" key="2">
    <source>
        <dbReference type="ARBA" id="ARBA00006699"/>
    </source>
</evidence>
<dbReference type="Gene3D" id="2.60.220.10">
    <property type="entry name" value="Polysaccharide lyase family 8-like, C-terminal"/>
    <property type="match status" value="1"/>
</dbReference>
<reference evidence="13" key="1">
    <citation type="submission" date="2019-11" db="EMBL/GenBank/DDBJ databases">
        <authorList>
            <person name="Feng L."/>
        </authorList>
    </citation>
    <scope>NUCLEOTIDE SEQUENCE</scope>
    <source>
        <strain evidence="13">BfaecisLFYP10</strain>
    </source>
</reference>
<dbReference type="Gene3D" id="2.70.98.10">
    <property type="match status" value="1"/>
</dbReference>
<dbReference type="AlphaFoldDB" id="A0A6N2RC78"/>
<evidence type="ECO:0000256" key="1">
    <source>
        <dbReference type="ARBA" id="ARBA00001913"/>
    </source>
</evidence>
<evidence type="ECO:0000256" key="4">
    <source>
        <dbReference type="ARBA" id="ARBA00022837"/>
    </source>
</evidence>
<dbReference type="InterPro" id="IPR024200">
    <property type="entry name" value="Chondroitinase_ABC_I"/>
</dbReference>
<feature type="binding site" evidence="7">
    <location>
        <position position="158"/>
    </location>
    <ligand>
        <name>Ca(2+)</name>
        <dbReference type="ChEBI" id="CHEBI:29108"/>
    </ligand>
</feature>
<dbReference type="InterPro" id="IPR008979">
    <property type="entry name" value="Galactose-bd-like_sf"/>
</dbReference>
<feature type="domain" description="Polysaccharide lyase family 8 C-terminal" evidence="10">
    <location>
        <begin position="827"/>
        <end position="893"/>
    </location>
</feature>
<keyword evidence="8" id="KW-0732">Signal</keyword>
<dbReference type="SUPFAM" id="SSF49785">
    <property type="entry name" value="Galactose-binding domain-like"/>
    <property type="match status" value="1"/>
</dbReference>
<dbReference type="GO" id="GO:0030246">
    <property type="term" value="F:carbohydrate binding"/>
    <property type="evidence" value="ECO:0007669"/>
    <property type="project" value="InterPro"/>
</dbReference>
<proteinExistence type="inferred from homology"/>
<feature type="active site" description="Proton donor" evidence="6">
    <location>
        <position position="446"/>
    </location>
</feature>
<evidence type="ECO:0000259" key="10">
    <source>
        <dbReference type="Pfam" id="PF02884"/>
    </source>
</evidence>
<dbReference type="GO" id="GO:0034001">
    <property type="term" value="F:chondroitin-sulfate-ABC exolyase activity"/>
    <property type="evidence" value="ECO:0007669"/>
    <property type="project" value="UniProtKB-EC"/>
</dbReference>
<keyword evidence="7" id="KW-0479">Metal-binding</keyword>
<comment type="subunit">
    <text evidence="3">Monomer.</text>
</comment>
<dbReference type="PIRSF" id="PIRSF034515">
    <property type="entry name" value="Chondroitinase"/>
    <property type="match status" value="1"/>
</dbReference>
<evidence type="ECO:0000313" key="13">
    <source>
        <dbReference type="EMBL" id="VYS77909.1"/>
    </source>
</evidence>
<dbReference type="GO" id="GO:0046872">
    <property type="term" value="F:metal ion binding"/>
    <property type="evidence" value="ECO:0007669"/>
    <property type="project" value="UniProtKB-KW"/>
</dbReference>
<evidence type="ECO:0000256" key="3">
    <source>
        <dbReference type="ARBA" id="ARBA00011245"/>
    </source>
</evidence>
<feature type="active site" description="Proton acceptor" evidence="6">
    <location>
        <position position="439"/>
    </location>
</feature>
<dbReference type="InterPro" id="IPR011013">
    <property type="entry name" value="Gal_mutarotase_sf_dom"/>
</dbReference>
<dbReference type="InterPro" id="IPR004103">
    <property type="entry name" value="Lyase_8_C"/>
</dbReference>
<dbReference type="GO" id="GO:0006027">
    <property type="term" value="P:glycosaminoglycan catabolic process"/>
    <property type="evidence" value="ECO:0007669"/>
    <property type="project" value="InterPro"/>
</dbReference>
<dbReference type="Pfam" id="PF02884">
    <property type="entry name" value="Lyase_8_C"/>
    <property type="match status" value="1"/>
</dbReference>
<accession>A0A6N2RC78</accession>
<feature type="chain" id="PRO_5026969270" evidence="8">
    <location>
        <begin position="21"/>
        <end position="953"/>
    </location>
</feature>
<dbReference type="GO" id="GO:0005975">
    <property type="term" value="P:carbohydrate metabolic process"/>
    <property type="evidence" value="ECO:0007669"/>
    <property type="project" value="InterPro"/>
</dbReference>
<feature type="active site" description="Proton acceptor" evidence="6">
    <location>
        <position position="329"/>
    </location>
</feature>
<dbReference type="InterPro" id="IPR039174">
    <property type="entry name" value="Chondroitin_ABC_lyase"/>
</dbReference>
<evidence type="ECO:0000256" key="5">
    <source>
        <dbReference type="ARBA" id="ARBA00023239"/>
    </source>
</evidence>
<dbReference type="Gene3D" id="1.50.10.100">
    <property type="entry name" value="Chondroitin AC/alginate lyase"/>
    <property type="match status" value="1"/>
</dbReference>
<dbReference type="PANTHER" id="PTHR37322:SF3">
    <property type="entry name" value="CHONDROITIN SULFATE ABC EXOLYASE"/>
    <property type="match status" value="1"/>
</dbReference>
<evidence type="ECO:0000256" key="8">
    <source>
        <dbReference type="SAM" id="SignalP"/>
    </source>
</evidence>
<dbReference type="InterPro" id="IPR015177">
    <property type="entry name" value="Lyase_catalyt"/>
</dbReference>
<feature type="binding site" evidence="7">
    <location>
        <position position="26"/>
    </location>
    <ligand>
        <name>Ca(2+)</name>
        <dbReference type="ChEBI" id="CHEBI:29108"/>
    </ligand>
</feature>